<feature type="region of interest" description="Disordered" evidence="1">
    <location>
        <begin position="287"/>
        <end position="312"/>
    </location>
</feature>
<feature type="compositionally biased region" description="Basic and acidic residues" evidence="1">
    <location>
        <begin position="79"/>
        <end position="89"/>
    </location>
</feature>
<reference evidence="3" key="1">
    <citation type="journal article" date="2023" name="Mol. Phylogenet. Evol.">
        <title>Genome-scale phylogeny and comparative genomics of the fungal order Sordariales.</title>
        <authorList>
            <person name="Hensen N."/>
            <person name="Bonometti L."/>
            <person name="Westerberg I."/>
            <person name="Brannstrom I.O."/>
            <person name="Guillou S."/>
            <person name="Cros-Aarteil S."/>
            <person name="Calhoun S."/>
            <person name="Haridas S."/>
            <person name="Kuo A."/>
            <person name="Mondo S."/>
            <person name="Pangilinan J."/>
            <person name="Riley R."/>
            <person name="LaButti K."/>
            <person name="Andreopoulos B."/>
            <person name="Lipzen A."/>
            <person name="Chen C."/>
            <person name="Yan M."/>
            <person name="Daum C."/>
            <person name="Ng V."/>
            <person name="Clum A."/>
            <person name="Steindorff A."/>
            <person name="Ohm R.A."/>
            <person name="Martin F."/>
            <person name="Silar P."/>
            <person name="Natvig D.O."/>
            <person name="Lalanne C."/>
            <person name="Gautier V."/>
            <person name="Ament-Velasquez S.L."/>
            <person name="Kruys A."/>
            <person name="Hutchinson M.I."/>
            <person name="Powell A.J."/>
            <person name="Barry K."/>
            <person name="Miller A.N."/>
            <person name="Grigoriev I.V."/>
            <person name="Debuchy R."/>
            <person name="Gladieux P."/>
            <person name="Hiltunen Thoren M."/>
            <person name="Johannesson H."/>
        </authorList>
    </citation>
    <scope>NUCLEOTIDE SEQUENCE</scope>
    <source>
        <strain evidence="3">CBS 532.94</strain>
    </source>
</reference>
<dbReference type="Proteomes" id="UP001303760">
    <property type="component" value="Unassembled WGS sequence"/>
</dbReference>
<feature type="region of interest" description="Disordered" evidence="1">
    <location>
        <begin position="57"/>
        <end position="138"/>
    </location>
</feature>
<evidence type="ECO:0000256" key="1">
    <source>
        <dbReference type="SAM" id="MobiDB-lite"/>
    </source>
</evidence>
<feature type="region of interest" description="Disordered" evidence="1">
    <location>
        <begin position="223"/>
        <end position="274"/>
    </location>
</feature>
<evidence type="ECO:0000259" key="2">
    <source>
        <dbReference type="Pfam" id="PF22980"/>
    </source>
</evidence>
<gene>
    <name evidence="3" type="ORF">C8A03DRAFT_12336</name>
</gene>
<comment type="caution">
    <text evidence="3">The sequence shown here is derived from an EMBL/GenBank/DDBJ whole genome shotgun (WGS) entry which is preliminary data.</text>
</comment>
<protein>
    <recommendedName>
        <fullName evidence="2">Myb-like DNA-binding domain-containing protein</fullName>
    </recommendedName>
</protein>
<feature type="compositionally biased region" description="Low complexity" evidence="1">
    <location>
        <begin position="196"/>
        <end position="208"/>
    </location>
</feature>
<keyword evidence="4" id="KW-1185">Reference proteome</keyword>
<feature type="compositionally biased region" description="Basic and acidic residues" evidence="1">
    <location>
        <begin position="104"/>
        <end position="122"/>
    </location>
</feature>
<sequence>MSNNDNAMARFLFAILQQKCLKDIDWNKVAHNPILAQEITNGHAARMRYSRFRAAMLGLEPQRRNRANPSSKSRVSKKKKDDAVKPKKEEDDEKSSGSGIGNIKSEKIADADNKPVKTERRSITIPSSAPPQPPAPMATTAMMKTEPGIAKPFNQHVQQPSILPAASPTVKQERPPTATGSTTAAMPETSPFGIVSTTPTTSSASSTPYIDGHHRMQMRLLTPCSDSDGVGMQGFLPHSPGPSASDLLHSQLQHQHHHHTVGAGSPPLSTAAPSPYDFSQCLDVTGSPSPWHSQHQHAHHHQHPAHGLPHGSGYTVGFGTGAGVGGYALDTGYNPFCNEHHHHNGHDDGHHTADPLGLHAGTGATSLFRERELELQMDRMTNNTLGGSQIAKHEWEEGFEGI</sequence>
<dbReference type="Pfam" id="PF22980">
    <property type="entry name" value="Myb_DNA-bind_8"/>
    <property type="match status" value="1"/>
</dbReference>
<dbReference type="InterPro" id="IPR054505">
    <property type="entry name" value="Myb_DNA-bind_8"/>
</dbReference>
<feature type="compositionally biased region" description="Basic residues" evidence="1">
    <location>
        <begin position="294"/>
        <end position="304"/>
    </location>
</feature>
<feature type="region of interest" description="Disordered" evidence="1">
    <location>
        <begin position="165"/>
        <end position="210"/>
    </location>
</feature>
<evidence type="ECO:0000313" key="4">
    <source>
        <dbReference type="Proteomes" id="UP001303760"/>
    </source>
</evidence>
<dbReference type="AlphaFoldDB" id="A0AAN7HFA4"/>
<feature type="domain" description="Myb-like DNA-binding" evidence="2">
    <location>
        <begin position="8"/>
        <end position="56"/>
    </location>
</feature>
<accession>A0AAN7HFA4</accession>
<evidence type="ECO:0000313" key="3">
    <source>
        <dbReference type="EMBL" id="KAK4241353.1"/>
    </source>
</evidence>
<reference evidence="3" key="2">
    <citation type="submission" date="2023-05" db="EMBL/GenBank/DDBJ databases">
        <authorList>
            <consortium name="Lawrence Berkeley National Laboratory"/>
            <person name="Steindorff A."/>
            <person name="Hensen N."/>
            <person name="Bonometti L."/>
            <person name="Westerberg I."/>
            <person name="Brannstrom I.O."/>
            <person name="Guillou S."/>
            <person name="Cros-Aarteil S."/>
            <person name="Calhoun S."/>
            <person name="Haridas S."/>
            <person name="Kuo A."/>
            <person name="Mondo S."/>
            <person name="Pangilinan J."/>
            <person name="Riley R."/>
            <person name="Labutti K."/>
            <person name="Andreopoulos B."/>
            <person name="Lipzen A."/>
            <person name="Chen C."/>
            <person name="Yanf M."/>
            <person name="Daum C."/>
            <person name="Ng V."/>
            <person name="Clum A."/>
            <person name="Ohm R."/>
            <person name="Martin F."/>
            <person name="Silar P."/>
            <person name="Natvig D."/>
            <person name="Lalanne C."/>
            <person name="Gautier V."/>
            <person name="Ament-Velasquez S.L."/>
            <person name="Kruys A."/>
            <person name="Hutchinson M.I."/>
            <person name="Powell A.J."/>
            <person name="Barry K."/>
            <person name="Miller A.N."/>
            <person name="Grigoriev I.V."/>
            <person name="Debuchy R."/>
            <person name="Gladieux P."/>
            <person name="Thoren M.H."/>
            <person name="Johannesson H."/>
        </authorList>
    </citation>
    <scope>NUCLEOTIDE SEQUENCE</scope>
    <source>
        <strain evidence="3">CBS 532.94</strain>
    </source>
</reference>
<proteinExistence type="predicted"/>
<dbReference type="EMBL" id="MU860023">
    <property type="protein sequence ID" value="KAK4241353.1"/>
    <property type="molecule type" value="Genomic_DNA"/>
</dbReference>
<organism evidence="3 4">
    <name type="scientific">Achaetomium macrosporum</name>
    <dbReference type="NCBI Taxonomy" id="79813"/>
    <lineage>
        <taxon>Eukaryota</taxon>
        <taxon>Fungi</taxon>
        <taxon>Dikarya</taxon>
        <taxon>Ascomycota</taxon>
        <taxon>Pezizomycotina</taxon>
        <taxon>Sordariomycetes</taxon>
        <taxon>Sordariomycetidae</taxon>
        <taxon>Sordariales</taxon>
        <taxon>Chaetomiaceae</taxon>
        <taxon>Achaetomium</taxon>
    </lineage>
</organism>
<name>A0AAN7HFA4_9PEZI</name>